<dbReference type="AlphaFoldDB" id="A0A176ZX93"/>
<protein>
    <submittedName>
        <fullName evidence="1">Uncharacterized protein</fullName>
    </submittedName>
</protein>
<name>A0A176ZX93_9PEZI</name>
<reference evidence="1" key="1">
    <citation type="submission" date="2016-03" db="EMBL/GenBank/DDBJ databases">
        <title>Updated assembly of Pseudogymnoascus destructans, the fungus causing white-nose syndrome of bats.</title>
        <authorList>
            <person name="Palmer J.M."/>
            <person name="Drees K.P."/>
            <person name="Foster J.T."/>
            <person name="Lindner D.L."/>
        </authorList>
    </citation>
    <scope>NUCLEOTIDE SEQUENCE [LARGE SCALE GENOMIC DNA]</scope>
    <source>
        <strain evidence="1">20631-21</strain>
    </source>
</reference>
<organism evidence="1">
    <name type="scientific">Pseudogymnoascus destructans</name>
    <dbReference type="NCBI Taxonomy" id="655981"/>
    <lineage>
        <taxon>Eukaryota</taxon>
        <taxon>Fungi</taxon>
        <taxon>Dikarya</taxon>
        <taxon>Ascomycota</taxon>
        <taxon>Pezizomycotina</taxon>
        <taxon>Leotiomycetes</taxon>
        <taxon>Thelebolales</taxon>
        <taxon>Thelebolaceae</taxon>
        <taxon>Pseudogymnoascus</taxon>
    </lineage>
</organism>
<accession>A0A176ZX93</accession>
<evidence type="ECO:0000313" key="1">
    <source>
        <dbReference type="EMBL" id="OAF54546.1"/>
    </source>
</evidence>
<proteinExistence type="predicted"/>
<sequence>MSFRYHRKTTVLVRVRIALFIPPPHPTYHHPPGKSPCNFTVAYLAPRRQLPRRRWRTHPTSLSLSPPEWVEFLSFPRQSQLHRNLPLLLDSLDQSDYAAYNDQVFYIIPKIVSLESRKRRGLVDPASPTPTPRLKVCPPDNQLRVVGADADAIGG</sequence>
<gene>
    <name evidence="1" type="ORF">VC83_09177</name>
</gene>
<dbReference type="EMBL" id="KV441419">
    <property type="protein sequence ID" value="OAF54546.1"/>
    <property type="molecule type" value="Genomic_DNA"/>
</dbReference>
<dbReference type="Proteomes" id="UP000077154">
    <property type="component" value="Unassembled WGS sequence"/>
</dbReference>
<dbReference type="RefSeq" id="XP_024319850.1">
    <property type="nucleotide sequence ID" value="XM_024472622.1"/>
</dbReference>
<dbReference type="GeneID" id="36292214"/>